<proteinExistence type="predicted"/>
<dbReference type="Proteomes" id="UP000886998">
    <property type="component" value="Unassembled WGS sequence"/>
</dbReference>
<organism evidence="1 2">
    <name type="scientific">Trichonephila inaurata madagascariensis</name>
    <dbReference type="NCBI Taxonomy" id="2747483"/>
    <lineage>
        <taxon>Eukaryota</taxon>
        <taxon>Metazoa</taxon>
        <taxon>Ecdysozoa</taxon>
        <taxon>Arthropoda</taxon>
        <taxon>Chelicerata</taxon>
        <taxon>Arachnida</taxon>
        <taxon>Araneae</taxon>
        <taxon>Araneomorphae</taxon>
        <taxon>Entelegynae</taxon>
        <taxon>Araneoidea</taxon>
        <taxon>Nephilidae</taxon>
        <taxon>Trichonephila</taxon>
        <taxon>Trichonephila inaurata</taxon>
    </lineage>
</organism>
<protein>
    <submittedName>
        <fullName evidence="1">Uncharacterized protein</fullName>
    </submittedName>
</protein>
<keyword evidence="2" id="KW-1185">Reference proteome</keyword>
<reference evidence="1" key="1">
    <citation type="submission" date="2020-08" db="EMBL/GenBank/DDBJ databases">
        <title>Multicomponent nature underlies the extraordinary mechanical properties of spider dragline silk.</title>
        <authorList>
            <person name="Kono N."/>
            <person name="Nakamura H."/>
            <person name="Mori M."/>
            <person name="Yoshida Y."/>
            <person name="Ohtoshi R."/>
            <person name="Malay A.D."/>
            <person name="Moran D.A.P."/>
            <person name="Tomita M."/>
            <person name="Numata K."/>
            <person name="Arakawa K."/>
        </authorList>
    </citation>
    <scope>NUCLEOTIDE SEQUENCE</scope>
</reference>
<name>A0A8X7BYU7_9ARAC</name>
<sequence>MTRRIGCSWGHLWQADSLFFFLAEIGDVLWRRHPLATPVVTVFGAASISVGGGKKRATRLTDHPVKPHSPVLTPIPLAVDRCPTLRHHGQYH</sequence>
<gene>
    <name evidence="1" type="ORF">TNIN_491751</name>
</gene>
<dbReference type="AlphaFoldDB" id="A0A8X7BYU7"/>
<evidence type="ECO:0000313" key="1">
    <source>
        <dbReference type="EMBL" id="GFY47672.1"/>
    </source>
</evidence>
<accession>A0A8X7BYU7</accession>
<dbReference type="EMBL" id="BMAV01006051">
    <property type="protein sequence ID" value="GFY47672.1"/>
    <property type="molecule type" value="Genomic_DNA"/>
</dbReference>
<comment type="caution">
    <text evidence="1">The sequence shown here is derived from an EMBL/GenBank/DDBJ whole genome shotgun (WGS) entry which is preliminary data.</text>
</comment>
<evidence type="ECO:0000313" key="2">
    <source>
        <dbReference type="Proteomes" id="UP000886998"/>
    </source>
</evidence>